<dbReference type="AlphaFoldDB" id="A0A068QUM7"/>
<proteinExistence type="predicted"/>
<reference evidence="1 2" key="1">
    <citation type="submission" date="2013-07" db="EMBL/GenBank/DDBJ databases">
        <authorList>
            <person name="Genoscope - CEA"/>
        </authorList>
    </citation>
    <scope>NUCLEOTIDE SEQUENCE [LARGE SCALE GENOMIC DNA]</scope>
    <source>
        <strain evidence="2">FRM16 / DSM 17909</strain>
    </source>
</reference>
<dbReference type="KEGG" id="xdo:XDD1_2632"/>
<dbReference type="Proteomes" id="UP000032721">
    <property type="component" value="Chromosome"/>
</dbReference>
<name>A0A068QUM7_9GAMM</name>
<dbReference type="EMBL" id="FO704550">
    <property type="protein sequence ID" value="CDG18331.1"/>
    <property type="molecule type" value="Genomic_DNA"/>
</dbReference>
<organism evidence="1 2">
    <name type="scientific">Xenorhabdus doucetiae</name>
    <dbReference type="NCBI Taxonomy" id="351671"/>
    <lineage>
        <taxon>Bacteria</taxon>
        <taxon>Pseudomonadati</taxon>
        <taxon>Pseudomonadota</taxon>
        <taxon>Gammaproteobacteria</taxon>
        <taxon>Enterobacterales</taxon>
        <taxon>Morganellaceae</taxon>
        <taxon>Xenorhabdus</taxon>
    </lineage>
</organism>
<sequence length="49" mass="5959">MIKTYLISVILFDFKSRFKMKDVNLVPHDTQDKMTRYHDDENLFNVMGY</sequence>
<evidence type="ECO:0000313" key="2">
    <source>
        <dbReference type="Proteomes" id="UP000032721"/>
    </source>
</evidence>
<gene>
    <name evidence="1" type="ORF">XDD1_2632</name>
</gene>
<evidence type="ECO:0000313" key="1">
    <source>
        <dbReference type="EMBL" id="CDG18331.1"/>
    </source>
</evidence>
<dbReference type="STRING" id="351671.XDD1_2632"/>
<protein>
    <submittedName>
        <fullName evidence="1">Uncharacterized protein</fullName>
    </submittedName>
</protein>
<dbReference type="HOGENOM" id="CLU_3142356_0_0_6"/>
<accession>A0A068QUM7</accession>